<dbReference type="EMBL" id="JAPWDQ010000004">
    <property type="protein sequence ID" value="KAJ5488896.1"/>
    <property type="molecule type" value="Genomic_DNA"/>
</dbReference>
<evidence type="ECO:0000313" key="2">
    <source>
        <dbReference type="EMBL" id="KAJ5488896.1"/>
    </source>
</evidence>
<feature type="compositionally biased region" description="Basic and acidic residues" evidence="1">
    <location>
        <begin position="206"/>
        <end position="218"/>
    </location>
</feature>
<dbReference type="Proteomes" id="UP001148312">
    <property type="component" value="Unassembled WGS sequence"/>
</dbReference>
<feature type="compositionally biased region" description="Basic and acidic residues" evidence="1">
    <location>
        <begin position="418"/>
        <end position="427"/>
    </location>
</feature>
<feature type="compositionally biased region" description="Basic and acidic residues" evidence="1">
    <location>
        <begin position="37"/>
        <end position="50"/>
    </location>
</feature>
<keyword evidence="3" id="KW-1185">Reference proteome</keyword>
<feature type="region of interest" description="Disordered" evidence="1">
    <location>
        <begin position="405"/>
        <end position="534"/>
    </location>
</feature>
<evidence type="ECO:0000256" key="1">
    <source>
        <dbReference type="SAM" id="MobiDB-lite"/>
    </source>
</evidence>
<feature type="region of interest" description="Disordered" evidence="1">
    <location>
        <begin position="1"/>
        <end position="371"/>
    </location>
</feature>
<gene>
    <name evidence="2" type="ORF">N7539_003786</name>
</gene>
<dbReference type="AlphaFoldDB" id="A0A9W9XCY9"/>
<feature type="compositionally biased region" description="Low complexity" evidence="1">
    <location>
        <begin position="273"/>
        <end position="282"/>
    </location>
</feature>
<name>A0A9W9XCY9_9EURO</name>
<reference evidence="2" key="2">
    <citation type="journal article" date="2023" name="IMA Fungus">
        <title>Comparative genomic study of the Penicillium genus elucidates a diverse pangenome and 15 lateral gene transfer events.</title>
        <authorList>
            <person name="Petersen C."/>
            <person name="Sorensen T."/>
            <person name="Nielsen M.R."/>
            <person name="Sondergaard T.E."/>
            <person name="Sorensen J.L."/>
            <person name="Fitzpatrick D.A."/>
            <person name="Frisvad J.C."/>
            <person name="Nielsen K.L."/>
        </authorList>
    </citation>
    <scope>NUCLEOTIDE SEQUENCE</scope>
    <source>
        <strain evidence="2">IBT 30728</strain>
    </source>
</reference>
<reference evidence="2" key="1">
    <citation type="submission" date="2022-12" db="EMBL/GenBank/DDBJ databases">
        <authorList>
            <person name="Petersen C."/>
        </authorList>
    </citation>
    <scope>NUCLEOTIDE SEQUENCE</scope>
    <source>
        <strain evidence="2">IBT 30728</strain>
    </source>
</reference>
<accession>A0A9W9XCY9</accession>
<dbReference type="RefSeq" id="XP_056790929.1">
    <property type="nucleotide sequence ID" value="XM_056933388.1"/>
</dbReference>
<sequence length="879" mass="97867">MATKLVSVRQSTDSARAMRSRYPPPPCVEEEPVSLARELDGLSNLDEKVSPEGMGARGSVDQYPILVDSTLPGSSDRPVMSNNMPETGPRSSNPLNTQTASCRREPVANPRPRPASQTNSRVGSSISPASGFVSAASSREREHSVQPRYSQPAPEVVPPRPVRPRSPARGDGLPLHGRGRSSSEAVLPGSMHEPRNDYWPRPGLVIREEDRRGRERSTQEPSSGFRHEPKNRHQSRPPSPTRGGRTGSPTKINGLVKAAEAHQQQSSYHLAGSRAPRSSSRPPQQPTYSGKEDVPVHIIPHASYGMRTARSRSRGPGYDRIPGGPVQPLAAHSGGSNEHSQTSSPRLLQRPDRQESPPGYQSDTITARPRPASYALPSIESRSSTAGHTANARTLAERIEEKLRQRQELRESVSLSDSESRLPRELNRVNTRLDPSVSASAPHSPSRELQQNLSHRPRGDSTAATSGRTSVPTIVAQAAPALTRSKSTNRGHSRSVSSDNFRPSRAATTVKFHDHPAQSPSPSRGPVLKPTNLAQRPVNPSGLCITLCPRSVPVAGYNDWYTLKGLSHLDICPSCMKQIGHSRFRDSFIPSLARPSSQKIRCAFSNPWVRLAWTQMIKQQHESLEMLYQMTRPPPGTRPCSGRAASEQSWYRIVNPETGSYLPSFHVCGSCARNVRVLMPAHRDTFQLCPEPQERACDLVTSSPRFVKYIDLLDDASSRADSDPSRRPDPREFLAYAKRKVVLRDCLRDRPVLGSWHYMTELPELSICEDCYDEVVWPLAKAHHPLARSISSSMRYLPGDGPNLCREATCQLYSGRMRARFRDAVIKDDFPGLRDFALRRFEAERRFRDRREELFAAEEKGYDCDVEMNKAIEEWRRWE</sequence>
<feature type="compositionally biased region" description="Polar residues" evidence="1">
    <location>
        <begin position="462"/>
        <end position="472"/>
    </location>
</feature>
<feature type="compositionally biased region" description="Polar residues" evidence="1">
    <location>
        <begin position="115"/>
        <end position="128"/>
    </location>
</feature>
<comment type="caution">
    <text evidence="2">The sequence shown here is derived from an EMBL/GenBank/DDBJ whole genome shotgun (WGS) entry which is preliminary data.</text>
</comment>
<feature type="compositionally biased region" description="Polar residues" evidence="1">
    <location>
        <begin position="80"/>
        <end position="101"/>
    </location>
</feature>
<organism evidence="2 3">
    <name type="scientific">Penicillium diatomitis</name>
    <dbReference type="NCBI Taxonomy" id="2819901"/>
    <lineage>
        <taxon>Eukaryota</taxon>
        <taxon>Fungi</taxon>
        <taxon>Dikarya</taxon>
        <taxon>Ascomycota</taxon>
        <taxon>Pezizomycotina</taxon>
        <taxon>Eurotiomycetes</taxon>
        <taxon>Eurotiomycetidae</taxon>
        <taxon>Eurotiales</taxon>
        <taxon>Aspergillaceae</taxon>
        <taxon>Penicillium</taxon>
    </lineage>
</organism>
<protein>
    <submittedName>
        <fullName evidence="2">Uncharacterized protein</fullName>
    </submittedName>
</protein>
<dbReference type="GeneID" id="81623637"/>
<feature type="compositionally biased region" description="Polar residues" evidence="1">
    <location>
        <begin position="334"/>
        <end position="346"/>
    </location>
</feature>
<evidence type="ECO:0000313" key="3">
    <source>
        <dbReference type="Proteomes" id="UP001148312"/>
    </source>
</evidence>
<proteinExistence type="predicted"/>
<feature type="compositionally biased region" description="Low complexity" evidence="1">
    <location>
        <begin position="435"/>
        <end position="444"/>
    </location>
</feature>